<evidence type="ECO:0000313" key="2">
    <source>
        <dbReference type="Proteomes" id="UP000003112"/>
    </source>
</evidence>
<dbReference type="AlphaFoldDB" id="E6KAR2"/>
<comment type="caution">
    <text evidence="1">The sequence shown here is derived from an EMBL/GenBank/DDBJ whole genome shotgun (WGS) entry which is preliminary data.</text>
</comment>
<dbReference type="EMBL" id="AEPD01000049">
    <property type="protein sequence ID" value="EFU29372.1"/>
    <property type="molecule type" value="Genomic_DNA"/>
</dbReference>
<evidence type="ECO:0000313" key="1">
    <source>
        <dbReference type="EMBL" id="EFU29372.1"/>
    </source>
</evidence>
<sequence>MFFQDHQINPKLFYKLFLVCKLFQYMPCAYNNPCAISGPTGMDTLSA</sequence>
<accession>E6KAR2</accession>
<keyword evidence="2" id="KW-1185">Reference proteome</keyword>
<organism evidence="1 2">
    <name type="scientific">Segatella buccae ATCC 33574</name>
    <dbReference type="NCBI Taxonomy" id="873513"/>
    <lineage>
        <taxon>Bacteria</taxon>
        <taxon>Pseudomonadati</taxon>
        <taxon>Bacteroidota</taxon>
        <taxon>Bacteroidia</taxon>
        <taxon>Bacteroidales</taxon>
        <taxon>Prevotellaceae</taxon>
        <taxon>Segatella</taxon>
    </lineage>
</organism>
<dbReference type="HOGENOM" id="CLU_3171556_0_0_10"/>
<dbReference type="Proteomes" id="UP000003112">
    <property type="component" value="Unassembled WGS sequence"/>
</dbReference>
<proteinExistence type="predicted"/>
<protein>
    <submittedName>
        <fullName evidence="1">Uncharacterized protein</fullName>
    </submittedName>
</protein>
<gene>
    <name evidence="1" type="ORF">HMPREF6485_2698</name>
</gene>
<name>E6KAR2_9BACT</name>
<reference evidence="1 2" key="1">
    <citation type="submission" date="2010-10" db="EMBL/GenBank/DDBJ databases">
        <authorList>
            <person name="Muzny D."/>
            <person name="Qin X."/>
            <person name="Deng J."/>
            <person name="Jiang H."/>
            <person name="Liu Y."/>
            <person name="Qu J."/>
            <person name="Song X.-Z."/>
            <person name="Zhang L."/>
            <person name="Thornton R."/>
            <person name="Coyle M."/>
            <person name="Francisco L."/>
            <person name="Jackson L."/>
            <person name="Javaid M."/>
            <person name="Korchina V."/>
            <person name="Kovar C."/>
            <person name="Mata R."/>
            <person name="Mathew T."/>
            <person name="Ngo R."/>
            <person name="Nguyen L."/>
            <person name="Nguyen N."/>
            <person name="Okwuonu G."/>
            <person name="Ongeri F."/>
            <person name="Pham C."/>
            <person name="Simmons D."/>
            <person name="Wilczek-Boney K."/>
            <person name="Hale W."/>
            <person name="Jakkamsetti A."/>
            <person name="Pham P."/>
            <person name="Ruth R."/>
            <person name="San Lucas F."/>
            <person name="Warren J."/>
            <person name="Zhang J."/>
            <person name="Zhao Z."/>
            <person name="Zhou C."/>
            <person name="Zhu D."/>
            <person name="Lee S."/>
            <person name="Bess C."/>
            <person name="Blankenburg K."/>
            <person name="Forbes L."/>
            <person name="Fu Q."/>
            <person name="Gubbala S."/>
            <person name="Hirani K."/>
            <person name="Jayaseelan J.C."/>
            <person name="Lara F."/>
            <person name="Munidasa M."/>
            <person name="Palculict T."/>
            <person name="Patil S."/>
            <person name="Pu L.-L."/>
            <person name="Saada N."/>
            <person name="Tang L."/>
            <person name="Weissenberger G."/>
            <person name="Zhu Y."/>
            <person name="Hemphill L."/>
            <person name="Shang Y."/>
            <person name="Youmans B."/>
            <person name="Ayvaz T."/>
            <person name="Ross M."/>
            <person name="Santibanez J."/>
            <person name="Aqrawi P."/>
            <person name="Gross S."/>
            <person name="Joshi V."/>
            <person name="Fowler G."/>
            <person name="Nazareth L."/>
            <person name="Reid J."/>
            <person name="Worley K."/>
            <person name="Petrosino J."/>
            <person name="Highlander S."/>
            <person name="Gibbs R."/>
        </authorList>
    </citation>
    <scope>NUCLEOTIDE SEQUENCE [LARGE SCALE GENOMIC DNA]</scope>
    <source>
        <strain evidence="1 2">ATCC 33574</strain>
    </source>
</reference>